<reference evidence="1" key="1">
    <citation type="submission" date="2025-08" db="UniProtKB">
        <authorList>
            <consortium name="Ensembl"/>
        </authorList>
    </citation>
    <scope>IDENTIFICATION</scope>
</reference>
<reference evidence="1" key="2">
    <citation type="submission" date="2025-09" db="UniProtKB">
        <authorList>
            <consortium name="Ensembl"/>
        </authorList>
    </citation>
    <scope>IDENTIFICATION</scope>
</reference>
<accession>A0A8C6ES76</accession>
<organism evidence="1 2">
    <name type="scientific">Marmota marmota marmota</name>
    <name type="common">Alpine marmot</name>
    <dbReference type="NCBI Taxonomy" id="9994"/>
    <lineage>
        <taxon>Eukaryota</taxon>
        <taxon>Metazoa</taxon>
        <taxon>Chordata</taxon>
        <taxon>Craniata</taxon>
        <taxon>Vertebrata</taxon>
        <taxon>Euteleostomi</taxon>
        <taxon>Mammalia</taxon>
        <taxon>Eutheria</taxon>
        <taxon>Euarchontoglires</taxon>
        <taxon>Glires</taxon>
        <taxon>Rodentia</taxon>
        <taxon>Sciuromorpha</taxon>
        <taxon>Sciuridae</taxon>
        <taxon>Xerinae</taxon>
        <taxon>Marmotini</taxon>
        <taxon>Marmota</taxon>
    </lineage>
</organism>
<sequence>MAFRGFSLGPGSAGAESLTDVDIFFHPWVKMSSISFYSSFVTSLLSGSFCRLPLLAPLKRAAVAQAVIISGLFSGLQRQPRPRAPLWRTAGS</sequence>
<dbReference type="AlphaFoldDB" id="A0A8C6ES76"/>
<dbReference type="Proteomes" id="UP000694407">
    <property type="component" value="Unplaced"/>
</dbReference>
<proteinExistence type="predicted"/>
<keyword evidence="2" id="KW-1185">Reference proteome</keyword>
<name>A0A8C6ES76_MARMA</name>
<protein>
    <submittedName>
        <fullName evidence="1">Uncharacterized protein</fullName>
    </submittedName>
</protein>
<evidence type="ECO:0000313" key="2">
    <source>
        <dbReference type="Proteomes" id="UP000694407"/>
    </source>
</evidence>
<dbReference type="Ensembl" id="ENSMMMT00000013639.1">
    <property type="protein sequence ID" value="ENSMMMP00000011940.1"/>
    <property type="gene ID" value="ENSMMMG00000010691.1"/>
</dbReference>
<dbReference type="GeneTree" id="ENSGT00860000135828"/>
<evidence type="ECO:0000313" key="1">
    <source>
        <dbReference type="Ensembl" id="ENSMMMP00000011940.1"/>
    </source>
</evidence>